<name>A0A225W4H3_9STRA</name>
<gene>
    <name evidence="2" type="ORF">PHMEG_00014586</name>
</gene>
<accession>A0A225W4H3</accession>
<dbReference type="InterPro" id="IPR013103">
    <property type="entry name" value="RVT_2"/>
</dbReference>
<sequence>MELLTGKRALSCRNGSLERYKALLVVICQQIKHVDFDDVFEPVIRLEFLHVLLAIVCIEDIEFDQMDIEAAFLNGILEEEVFTKQPEGMEAPGKEELVYKLLKGLYGLNQVPRVWHKALTEYLEKEGFERLQCEACIYIRVTKGGRAIVAIFADDLLIVTKTKPEVADMEASIPKNMGPVSYILGIRVTRDRAHRKIWFNQHIYAAKIVEKFNLTHAHEVHVP</sequence>
<dbReference type="Pfam" id="PF07727">
    <property type="entry name" value="RVT_2"/>
    <property type="match status" value="1"/>
</dbReference>
<evidence type="ECO:0000313" key="3">
    <source>
        <dbReference type="Proteomes" id="UP000198211"/>
    </source>
</evidence>
<proteinExistence type="predicted"/>
<reference evidence="3" key="1">
    <citation type="submission" date="2017-03" db="EMBL/GenBank/DDBJ databases">
        <title>Phytopthora megakarya and P. palmivora, two closely related causual agents of cacao black pod achieved similar genome size and gene model numbers by different mechanisms.</title>
        <authorList>
            <person name="Ali S."/>
            <person name="Shao J."/>
            <person name="Larry D.J."/>
            <person name="Kronmiller B."/>
            <person name="Shen D."/>
            <person name="Strem M.D."/>
            <person name="Melnick R.L."/>
            <person name="Guiltinan M.J."/>
            <person name="Tyler B.M."/>
            <person name="Meinhardt L.W."/>
            <person name="Bailey B.A."/>
        </authorList>
    </citation>
    <scope>NUCLEOTIDE SEQUENCE [LARGE SCALE GENOMIC DNA]</scope>
    <source>
        <strain evidence="3">zdho120</strain>
    </source>
</reference>
<dbReference type="EMBL" id="NBNE01001891">
    <property type="protein sequence ID" value="OWZ12284.1"/>
    <property type="molecule type" value="Genomic_DNA"/>
</dbReference>
<organism evidence="2 3">
    <name type="scientific">Phytophthora megakarya</name>
    <dbReference type="NCBI Taxonomy" id="4795"/>
    <lineage>
        <taxon>Eukaryota</taxon>
        <taxon>Sar</taxon>
        <taxon>Stramenopiles</taxon>
        <taxon>Oomycota</taxon>
        <taxon>Peronosporomycetes</taxon>
        <taxon>Peronosporales</taxon>
        <taxon>Peronosporaceae</taxon>
        <taxon>Phytophthora</taxon>
    </lineage>
</organism>
<dbReference type="OrthoDB" id="114355at2759"/>
<evidence type="ECO:0000259" key="1">
    <source>
        <dbReference type="Pfam" id="PF07727"/>
    </source>
</evidence>
<dbReference type="STRING" id="4795.A0A225W4H3"/>
<dbReference type="Proteomes" id="UP000198211">
    <property type="component" value="Unassembled WGS sequence"/>
</dbReference>
<comment type="caution">
    <text evidence="2">The sequence shown here is derived from an EMBL/GenBank/DDBJ whole genome shotgun (WGS) entry which is preliminary data.</text>
</comment>
<feature type="domain" description="Reverse transcriptase Ty1/copia-type" evidence="1">
    <location>
        <begin position="19"/>
        <end position="223"/>
    </location>
</feature>
<protein>
    <submittedName>
        <fullName evidence="2">Polyprotein</fullName>
    </submittedName>
</protein>
<dbReference type="AlphaFoldDB" id="A0A225W4H3"/>
<keyword evidence="3" id="KW-1185">Reference proteome</keyword>
<evidence type="ECO:0000313" key="2">
    <source>
        <dbReference type="EMBL" id="OWZ12284.1"/>
    </source>
</evidence>